<feature type="region of interest" description="Disordered" evidence="1">
    <location>
        <begin position="48"/>
        <end position="70"/>
    </location>
</feature>
<sequence>GQSPGGLGVMGQFLAILGKEDSYAPRSFCVALESRWLTVGCRNAPAHNKQIRQGRQRKGEHRRLDLNLGL</sequence>
<protein>
    <submittedName>
        <fullName evidence="2">Uncharacterized protein</fullName>
    </submittedName>
</protein>
<dbReference type="AlphaFoldDB" id="A0AA97P527"/>
<evidence type="ECO:0000313" key="2">
    <source>
        <dbReference type="EMBL" id="ELQ42101.1"/>
    </source>
</evidence>
<accession>A0AA97P527</accession>
<organism evidence="2">
    <name type="scientific">Pyricularia oryzae (strain Y34)</name>
    <name type="common">Rice blast fungus</name>
    <name type="synonym">Magnaporthe oryzae</name>
    <dbReference type="NCBI Taxonomy" id="1143189"/>
    <lineage>
        <taxon>Eukaryota</taxon>
        <taxon>Fungi</taxon>
        <taxon>Dikarya</taxon>
        <taxon>Ascomycota</taxon>
        <taxon>Pezizomycotina</taxon>
        <taxon>Sordariomycetes</taxon>
        <taxon>Sordariomycetidae</taxon>
        <taxon>Magnaporthales</taxon>
        <taxon>Pyriculariaceae</taxon>
        <taxon>Pyricularia</taxon>
    </lineage>
</organism>
<proteinExistence type="predicted"/>
<dbReference type="Proteomes" id="UP000011086">
    <property type="component" value="Unassembled WGS sequence"/>
</dbReference>
<feature type="compositionally biased region" description="Basic residues" evidence="1">
    <location>
        <begin position="49"/>
        <end position="61"/>
    </location>
</feature>
<gene>
    <name evidence="2" type="ORF">OOU_Y34scaffold00232g2</name>
</gene>
<evidence type="ECO:0000256" key="1">
    <source>
        <dbReference type="SAM" id="MobiDB-lite"/>
    </source>
</evidence>
<name>A0AA97P527_PYRO3</name>
<feature type="non-terminal residue" evidence="2">
    <location>
        <position position="1"/>
    </location>
</feature>
<reference evidence="2" key="1">
    <citation type="journal article" date="2012" name="PLoS Genet.">
        <title>Comparative analysis of the genomes of two field isolates of the rice blast fungus Magnaporthe oryzae.</title>
        <authorList>
            <person name="Xue M."/>
            <person name="Yang J."/>
            <person name="Li Z."/>
            <person name="Hu S."/>
            <person name="Yao N."/>
            <person name="Dean R.A."/>
            <person name="Zhao W."/>
            <person name="Shen M."/>
            <person name="Zhang H."/>
            <person name="Li C."/>
            <person name="Liu L."/>
            <person name="Cao L."/>
            <person name="Xu X."/>
            <person name="Xing Y."/>
            <person name="Hsiang T."/>
            <person name="Zhang Z."/>
            <person name="Xu J.R."/>
            <person name="Peng Y.L."/>
        </authorList>
    </citation>
    <scope>NUCLEOTIDE SEQUENCE</scope>
    <source>
        <strain evidence="2">Y34</strain>
    </source>
</reference>
<dbReference type="EMBL" id="JH793965">
    <property type="protein sequence ID" value="ELQ42101.1"/>
    <property type="molecule type" value="Genomic_DNA"/>
</dbReference>